<reference evidence="8" key="2">
    <citation type="journal article" date="2018" name="Nat. Commun.">
        <title>Tailed giant Tupanvirus possesses the most complete translational apparatus of the known virosphere.</title>
        <authorList>
            <person name="Abrahao J."/>
            <person name="Silva L."/>
            <person name="Silva L.S."/>
            <person name="Khalil J.Y.B."/>
            <person name="Rodrigues R."/>
            <person name="Arantes T."/>
            <person name="Assis F."/>
            <person name="Boratto P."/>
            <person name="Andrade M."/>
            <person name="Kroon E.G."/>
            <person name="Ribeiro B."/>
            <person name="Bergier I."/>
            <person name="Seligmann H."/>
            <person name="Ghigo E."/>
            <person name="Colson P."/>
            <person name="Levasseur A."/>
            <person name="Kroemer G."/>
            <person name="Raoult D."/>
            <person name="La Scola B."/>
        </authorList>
    </citation>
    <scope>NUCLEOTIDE SEQUENCE [LARGE SCALE GENOMIC DNA]</scope>
    <source>
        <strain evidence="8">Soda lake</strain>
    </source>
</reference>
<evidence type="ECO:0000256" key="4">
    <source>
        <dbReference type="ARBA" id="ARBA00022833"/>
    </source>
</evidence>
<dbReference type="InterPro" id="IPR000215">
    <property type="entry name" value="Serpin_fam"/>
</dbReference>
<evidence type="ECO:0000256" key="2">
    <source>
        <dbReference type="ARBA" id="ARBA00022723"/>
    </source>
</evidence>
<dbReference type="Pfam" id="PF00079">
    <property type="entry name" value="Serpin"/>
    <property type="match status" value="1"/>
</dbReference>
<dbReference type="CDD" id="cd19674">
    <property type="entry name" value="UBR-box_UBR4_like"/>
    <property type="match status" value="1"/>
</dbReference>
<dbReference type="PANTHER" id="PTHR11461">
    <property type="entry name" value="SERINE PROTEASE INHIBITOR, SERPIN"/>
    <property type="match status" value="1"/>
</dbReference>
<dbReference type="KEGG" id="vg:80518149"/>
<name>A0A6N1NK57_9VIRU</name>
<dbReference type="Gene3D" id="3.30.497.10">
    <property type="entry name" value="Antithrombin, subunit I, domain 2"/>
    <property type="match status" value="1"/>
</dbReference>
<dbReference type="RefSeq" id="YP_010781385.1">
    <property type="nucleotide sequence ID" value="NC_075039.1"/>
</dbReference>
<accession>A0A6N1NK57</accession>
<dbReference type="InterPro" id="IPR003126">
    <property type="entry name" value="Znf_UBR"/>
</dbReference>
<evidence type="ECO:0000256" key="5">
    <source>
        <dbReference type="SAM" id="MobiDB-lite"/>
    </source>
</evidence>
<dbReference type="PANTHER" id="PTHR11461:SF211">
    <property type="entry name" value="GH10112P-RELATED"/>
    <property type="match status" value="1"/>
</dbReference>
<dbReference type="GO" id="GO:0004867">
    <property type="term" value="F:serine-type endopeptidase inhibitor activity"/>
    <property type="evidence" value="ECO:0007669"/>
    <property type="project" value="InterPro"/>
</dbReference>
<reference evidence="8" key="1">
    <citation type="submission" date="2017-01" db="EMBL/GenBank/DDBJ databases">
        <authorList>
            <person name="Assis F.L."/>
            <person name="Abrahao J.S."/>
            <person name="Silva L."/>
            <person name="Khalil J.B."/>
            <person name="Rodrigues R."/>
            <person name="Silva L.S."/>
            <person name="Arantes T."/>
            <person name="Boratto P."/>
            <person name="Andrade M."/>
            <person name="Kroon E.G."/>
            <person name="Ribeiro B."/>
            <person name="Bergier I."/>
            <person name="Seligmann H."/>
            <person name="Ghigo E."/>
            <person name="Colson P."/>
            <person name="Levasseur A."/>
            <person name="Raoult D."/>
            <person name="Scola B.L."/>
        </authorList>
    </citation>
    <scope>NUCLEOTIDE SEQUENCE</scope>
    <source>
        <strain evidence="8">Soda lake</strain>
    </source>
</reference>
<dbReference type="PROSITE" id="PS00284">
    <property type="entry name" value="SERPIN"/>
    <property type="match status" value="1"/>
</dbReference>
<evidence type="ECO:0000256" key="3">
    <source>
        <dbReference type="ARBA" id="ARBA00022771"/>
    </source>
</evidence>
<dbReference type="CDD" id="cd19586">
    <property type="entry name" value="serpin_mimivirus"/>
    <property type="match status" value="1"/>
</dbReference>
<feature type="domain" description="UBR-type" evidence="7">
    <location>
        <begin position="17"/>
        <end position="83"/>
    </location>
</feature>
<dbReference type="Gene3D" id="2.30.39.10">
    <property type="entry name" value="Alpha-1-antitrypsin, domain 1"/>
    <property type="match status" value="1"/>
</dbReference>
<organism evidence="8">
    <name type="scientific">Tupanvirus soda lake</name>
    <dbReference type="NCBI Taxonomy" id="2126985"/>
    <lineage>
        <taxon>Viruses</taxon>
        <taxon>Varidnaviria</taxon>
        <taxon>Bamfordvirae</taxon>
        <taxon>Nucleocytoviricota</taxon>
        <taxon>Megaviricetes</taxon>
        <taxon>Imitervirales</taxon>
        <taxon>Mimiviridae</taxon>
        <taxon>Megamimivirinae</taxon>
        <taxon>Tupanvirus</taxon>
        <taxon>Tupanvirus salinum</taxon>
    </lineage>
</organism>
<proteinExistence type="inferred from homology"/>
<dbReference type="GeneID" id="80518149"/>
<evidence type="ECO:0000256" key="1">
    <source>
        <dbReference type="ARBA" id="ARBA00008009"/>
    </source>
</evidence>
<dbReference type="EMBL" id="KY523104">
    <property type="protein sequence ID" value="QKU34740.1"/>
    <property type="molecule type" value="Genomic_DNA"/>
</dbReference>
<evidence type="ECO:0000259" key="6">
    <source>
        <dbReference type="SMART" id="SM00093"/>
    </source>
</evidence>
<keyword evidence="4" id="KW-0862">Zinc</keyword>
<keyword evidence="2" id="KW-0479">Metal-binding</keyword>
<dbReference type="SUPFAM" id="SSF56574">
    <property type="entry name" value="Serpins"/>
    <property type="match status" value="1"/>
</dbReference>
<feature type="region of interest" description="Disordered" evidence="5">
    <location>
        <begin position="95"/>
        <end position="114"/>
    </location>
</feature>
<protein>
    <submittedName>
        <fullName evidence="8">Serpin</fullName>
    </submittedName>
</protein>
<dbReference type="GO" id="GO:0008270">
    <property type="term" value="F:zinc ion binding"/>
    <property type="evidence" value="ECO:0007669"/>
    <property type="project" value="UniProtKB-KW"/>
</dbReference>
<evidence type="ECO:0000259" key="7">
    <source>
        <dbReference type="SMART" id="SM00396"/>
    </source>
</evidence>
<dbReference type="InterPro" id="IPR042178">
    <property type="entry name" value="Serpin_sf_1"/>
</dbReference>
<comment type="similarity">
    <text evidence="1">Belongs to the serpin family. Poxviruses subfamily.</text>
</comment>
<dbReference type="GO" id="GO:0005615">
    <property type="term" value="C:extracellular space"/>
    <property type="evidence" value="ECO:0007669"/>
    <property type="project" value="InterPro"/>
</dbReference>
<keyword evidence="3" id="KW-0863">Zinc-finger</keyword>
<sequence>MADFDDSYPILNNVNTVTCTYDLTRKKHYYQPWATCYDCFSDDEEGACLACLMKCHKGHKLGKIKYWPFFCDCRISGFCENSIVQKDNIKIFKKRDDGSSSDNEEISLSHIKDDSPPNTHHNMSNWKLLNILGRNSVYSPLSISHLLSVLHLGAKGNTNKQLASFLGKKYTSTELLKEFDIFNNDVVKFCNALIVNSGKCELDKDYINKINKFITVSNDDFSNSNKIVTMVNHYIEKNTNGLINNVIDESHINSSSLMVLVNTLYFKAKWNKPFKISMTKSEPFFYGKDLELSTDVKMMRVDGNFYFYQNRTIKVLEISYENQEFVMGFVLPKSDIIFDAKDPSLFFPKENDMTYTNVEVHIPKFTHRKKIDLVKYLPKIGITDIFSSEKADLTLMSNKFPYVTSMIHEAVVIVDESGTEAAATTVACMAKKSATKTKKPFVFYANKPFIYYIKHVKTDVLLFAGNYHGN</sequence>
<dbReference type="InterPro" id="IPR036186">
    <property type="entry name" value="Serpin_sf"/>
</dbReference>
<dbReference type="InterPro" id="IPR042185">
    <property type="entry name" value="Serpin_sf_2"/>
</dbReference>
<dbReference type="SMART" id="SM00396">
    <property type="entry name" value="ZnF_UBR1"/>
    <property type="match status" value="1"/>
</dbReference>
<evidence type="ECO:0000313" key="8">
    <source>
        <dbReference type="EMBL" id="QKU34740.1"/>
    </source>
</evidence>
<dbReference type="SMART" id="SM00093">
    <property type="entry name" value="SERPIN"/>
    <property type="match status" value="1"/>
</dbReference>
<dbReference type="InterPro" id="IPR023795">
    <property type="entry name" value="Serpin_CS"/>
</dbReference>
<dbReference type="InterPro" id="IPR023796">
    <property type="entry name" value="Serpin_dom"/>
</dbReference>
<feature type="domain" description="Serpin" evidence="6">
    <location>
        <begin position="126"/>
        <end position="470"/>
    </location>
</feature>